<evidence type="ECO:0000313" key="8">
    <source>
        <dbReference type="Proteomes" id="UP000178895"/>
    </source>
</evidence>
<dbReference type="PROSITE" id="PS51352">
    <property type="entry name" value="THIOREDOXIN_2"/>
    <property type="match status" value="1"/>
</dbReference>
<proteinExistence type="inferred from homology"/>
<gene>
    <name evidence="7" type="ORF">A2469_00710</name>
</gene>
<evidence type="ECO:0000256" key="3">
    <source>
        <dbReference type="ARBA" id="ARBA00023002"/>
    </source>
</evidence>
<keyword evidence="3" id="KW-0560">Oxidoreductase</keyword>
<evidence type="ECO:0000256" key="5">
    <source>
        <dbReference type="ARBA" id="ARBA00023284"/>
    </source>
</evidence>
<dbReference type="PANTHER" id="PTHR13887">
    <property type="entry name" value="GLUTATHIONE S-TRANSFERASE KAPPA"/>
    <property type="match status" value="1"/>
</dbReference>
<accession>A0A1F6P182</accession>
<evidence type="ECO:0000259" key="6">
    <source>
        <dbReference type="PROSITE" id="PS51352"/>
    </source>
</evidence>
<keyword evidence="2" id="KW-0732">Signal</keyword>
<dbReference type="InterPro" id="IPR012336">
    <property type="entry name" value="Thioredoxin-like_fold"/>
</dbReference>
<dbReference type="GO" id="GO:0016491">
    <property type="term" value="F:oxidoreductase activity"/>
    <property type="evidence" value="ECO:0007669"/>
    <property type="project" value="UniProtKB-KW"/>
</dbReference>
<dbReference type="Gene3D" id="3.40.30.10">
    <property type="entry name" value="Glutaredoxin"/>
    <property type="match status" value="1"/>
</dbReference>
<protein>
    <recommendedName>
        <fullName evidence="6">Thioredoxin domain-containing protein</fullName>
    </recommendedName>
</protein>
<evidence type="ECO:0000256" key="1">
    <source>
        <dbReference type="ARBA" id="ARBA00005791"/>
    </source>
</evidence>
<dbReference type="PANTHER" id="PTHR13887:SF14">
    <property type="entry name" value="DISULFIDE BOND FORMATION PROTEIN D"/>
    <property type="match status" value="1"/>
</dbReference>
<dbReference type="Pfam" id="PF13462">
    <property type="entry name" value="Thioredoxin_4"/>
    <property type="match status" value="1"/>
</dbReference>
<reference evidence="7 8" key="1">
    <citation type="journal article" date="2016" name="Nat. Commun.">
        <title>Thousands of microbial genomes shed light on interconnected biogeochemical processes in an aquifer system.</title>
        <authorList>
            <person name="Anantharaman K."/>
            <person name="Brown C.T."/>
            <person name="Hug L.A."/>
            <person name="Sharon I."/>
            <person name="Castelle C.J."/>
            <person name="Probst A.J."/>
            <person name="Thomas B.C."/>
            <person name="Singh A."/>
            <person name="Wilkins M.J."/>
            <person name="Karaoz U."/>
            <person name="Brodie E.L."/>
            <person name="Williams K.H."/>
            <person name="Hubbard S.S."/>
            <person name="Banfield J.F."/>
        </authorList>
    </citation>
    <scope>NUCLEOTIDE SEQUENCE [LARGE SCALE GENOMIC DNA]</scope>
</reference>
<sequence>MGLVGYFLYNMKYGNAISLYQEYNKKITANDIDTTGFIREHSPVFGPEDAPVVIFAFEDFECPYCRDSFLTIKNIKQKYGSALKIVFKHTPIVSTHPNALLAHAAAACAHDQGKFWDYYDLLYTSQKLDKESLLGYAELLSINNSKFQQCLGSTIHLETIEADLSDAARINLQGTPTYIVNGALIEGTLSENEWSKLILQKLEKN</sequence>
<dbReference type="SUPFAM" id="SSF52833">
    <property type="entry name" value="Thioredoxin-like"/>
    <property type="match status" value="1"/>
</dbReference>
<evidence type="ECO:0000256" key="2">
    <source>
        <dbReference type="ARBA" id="ARBA00022729"/>
    </source>
</evidence>
<feature type="domain" description="Thioredoxin" evidence="6">
    <location>
        <begin position="18"/>
        <end position="203"/>
    </location>
</feature>
<evidence type="ECO:0000256" key="4">
    <source>
        <dbReference type="ARBA" id="ARBA00023157"/>
    </source>
</evidence>
<dbReference type="InterPro" id="IPR036249">
    <property type="entry name" value="Thioredoxin-like_sf"/>
</dbReference>
<dbReference type="EMBL" id="MFQY01000024">
    <property type="protein sequence ID" value="OGH89868.1"/>
    <property type="molecule type" value="Genomic_DNA"/>
</dbReference>
<comment type="similarity">
    <text evidence="1">Belongs to the thioredoxin family. DsbA subfamily.</text>
</comment>
<dbReference type="AlphaFoldDB" id="A0A1F6P182"/>
<organism evidence="7 8">
    <name type="scientific">Candidatus Magasanikbacteria bacterium RIFOXYC2_FULL_40_16</name>
    <dbReference type="NCBI Taxonomy" id="1798703"/>
    <lineage>
        <taxon>Bacteria</taxon>
        <taxon>Candidatus Magasanikiibacteriota</taxon>
    </lineage>
</organism>
<keyword evidence="5" id="KW-0676">Redox-active center</keyword>
<keyword evidence="4" id="KW-1015">Disulfide bond</keyword>
<comment type="caution">
    <text evidence="7">The sequence shown here is derived from an EMBL/GenBank/DDBJ whole genome shotgun (WGS) entry which is preliminary data.</text>
</comment>
<name>A0A1F6P182_9BACT</name>
<dbReference type="Proteomes" id="UP000178895">
    <property type="component" value="Unassembled WGS sequence"/>
</dbReference>
<dbReference type="InterPro" id="IPR013766">
    <property type="entry name" value="Thioredoxin_domain"/>
</dbReference>
<evidence type="ECO:0000313" key="7">
    <source>
        <dbReference type="EMBL" id="OGH89868.1"/>
    </source>
</evidence>